<evidence type="ECO:0000313" key="2">
    <source>
        <dbReference type="EMBL" id="EHQ07158.1"/>
    </source>
</evidence>
<dbReference type="EMBL" id="JH597773">
    <property type="protein sequence ID" value="EHQ07158.1"/>
    <property type="molecule type" value="Genomic_DNA"/>
</dbReference>
<dbReference type="AlphaFoldDB" id="H2CK55"/>
<gene>
    <name evidence="2" type="ORF">Lepil_2483</name>
</gene>
<feature type="transmembrane region" description="Helical" evidence="1">
    <location>
        <begin position="25"/>
        <end position="43"/>
    </location>
</feature>
<keyword evidence="1" id="KW-0472">Membrane</keyword>
<name>H2CK55_9LEPT</name>
<protein>
    <submittedName>
        <fullName evidence="2">Uncharacterized protein</fullName>
    </submittedName>
</protein>
<organism evidence="2 3">
    <name type="scientific">Leptonema illini DSM 21528</name>
    <dbReference type="NCBI Taxonomy" id="929563"/>
    <lineage>
        <taxon>Bacteria</taxon>
        <taxon>Pseudomonadati</taxon>
        <taxon>Spirochaetota</taxon>
        <taxon>Spirochaetia</taxon>
        <taxon>Leptospirales</taxon>
        <taxon>Leptospiraceae</taxon>
        <taxon>Leptonema</taxon>
    </lineage>
</organism>
<keyword evidence="1" id="KW-0812">Transmembrane</keyword>
<reference evidence="2 3" key="1">
    <citation type="submission" date="2011-10" db="EMBL/GenBank/DDBJ databases">
        <title>The Improved High-Quality Draft genome of Leptonema illini DSM 21528.</title>
        <authorList>
            <consortium name="US DOE Joint Genome Institute (JGI-PGF)"/>
            <person name="Lucas S."/>
            <person name="Copeland A."/>
            <person name="Lapidus A."/>
            <person name="Glavina del Rio T."/>
            <person name="Dalin E."/>
            <person name="Tice H."/>
            <person name="Bruce D."/>
            <person name="Goodwin L."/>
            <person name="Pitluck S."/>
            <person name="Peters L."/>
            <person name="Mikhailova N."/>
            <person name="Held B."/>
            <person name="Kyrpides N."/>
            <person name="Mavromatis K."/>
            <person name="Ivanova N."/>
            <person name="Markowitz V."/>
            <person name="Cheng J.-F."/>
            <person name="Hugenholtz P."/>
            <person name="Woyke T."/>
            <person name="Wu D."/>
            <person name="Gronow S."/>
            <person name="Wellnitz S."/>
            <person name="Brambilla E.-M."/>
            <person name="Klenk H.-P."/>
            <person name="Eisen J.A."/>
        </authorList>
    </citation>
    <scope>NUCLEOTIDE SEQUENCE [LARGE SCALE GENOMIC DNA]</scope>
    <source>
        <strain evidence="2 3">DSM 21528</strain>
    </source>
</reference>
<dbReference type="Proteomes" id="UP000005737">
    <property type="component" value="Unassembled WGS sequence"/>
</dbReference>
<evidence type="ECO:0000313" key="3">
    <source>
        <dbReference type="Proteomes" id="UP000005737"/>
    </source>
</evidence>
<sequence length="77" mass="8756">MYGFGEPFHTSQGKPYSAVTACEPLYFLNTLSFSFFAAFVFFVEKILIRSITERIYIVIPGSTTYHPPPAFHLSRCP</sequence>
<keyword evidence="1" id="KW-1133">Transmembrane helix</keyword>
<dbReference type="STRING" id="183.GCA_002009735_03423"/>
<proteinExistence type="predicted"/>
<keyword evidence="3" id="KW-1185">Reference proteome</keyword>
<accession>H2CK55</accession>
<dbReference type="HOGENOM" id="CLU_2633776_0_0_12"/>
<evidence type="ECO:0000256" key="1">
    <source>
        <dbReference type="SAM" id="Phobius"/>
    </source>
</evidence>